<protein>
    <submittedName>
        <fullName evidence="1">Uncharacterized protein</fullName>
    </submittedName>
</protein>
<evidence type="ECO:0000313" key="1">
    <source>
        <dbReference type="EMBL" id="KTD75590.1"/>
    </source>
</evidence>
<reference evidence="1 2" key="1">
    <citation type="submission" date="2015-11" db="EMBL/GenBank/DDBJ databases">
        <title>Genomic analysis of 38 Legionella species identifies large and diverse effector repertoires.</title>
        <authorList>
            <person name="Burstein D."/>
            <person name="Amaro F."/>
            <person name="Zusman T."/>
            <person name="Lifshitz Z."/>
            <person name="Cohen O."/>
            <person name="Gilbert J.A."/>
            <person name="Pupko T."/>
            <person name="Shuman H.A."/>
            <person name="Segal G."/>
        </authorList>
    </citation>
    <scope>NUCLEOTIDE SEQUENCE [LARGE SCALE GENOMIC DNA]</scope>
    <source>
        <strain evidence="1 2">ATCC 51914</strain>
    </source>
</reference>
<gene>
    <name evidence="1" type="ORF">Lwal_2528</name>
</gene>
<dbReference type="RefSeq" id="WP_058481158.1">
    <property type="nucleotide sequence ID" value="NZ_CAAAIQ010000002.1"/>
</dbReference>
<organism evidence="1 2">
    <name type="scientific">Legionella waltersii</name>
    <dbReference type="NCBI Taxonomy" id="66969"/>
    <lineage>
        <taxon>Bacteria</taxon>
        <taxon>Pseudomonadati</taxon>
        <taxon>Pseudomonadota</taxon>
        <taxon>Gammaproteobacteria</taxon>
        <taxon>Legionellales</taxon>
        <taxon>Legionellaceae</taxon>
        <taxon>Legionella</taxon>
    </lineage>
</organism>
<sequence length="345" mass="38956">MFDESVQKKLILGLLSRRNKLLGHSDKDKNDNIKKAINLIEVALSDFVELGIRFDKASANSPVVNNSIFSAPSYHDNGSVLNSIETHEETFTQLRKVLYALTHTPEYASLLDEELLIIIHEFLIAVAQKKPFNDTNLLLNETIPEGQRVYTSSGHCFDVLELIQCYKDKKFINPYLNKPFSPIDICHILNRSIAYSQTHKDKNLMNFLKTFGPIPVMAIYMKSMVYLADDKGRVIGILPQSVLQFNLPIEKDKLIFSNRYLLQALFAGTMSMKDVSEIGVDNLSLINSYRKALDILCSGQAPLFIELAKTCSKLDLFEVLNSKQPYDEAIAAVSSSKANRLMNRV</sequence>
<accession>A0A0W1A2R2</accession>
<dbReference type="Proteomes" id="UP000054729">
    <property type="component" value="Unassembled WGS sequence"/>
</dbReference>
<dbReference type="PATRIC" id="fig|66969.6.peg.2736"/>
<proteinExistence type="predicted"/>
<dbReference type="EMBL" id="LNZB01000056">
    <property type="protein sequence ID" value="KTD75590.1"/>
    <property type="molecule type" value="Genomic_DNA"/>
</dbReference>
<keyword evidence="2" id="KW-1185">Reference proteome</keyword>
<evidence type="ECO:0000313" key="2">
    <source>
        <dbReference type="Proteomes" id="UP000054729"/>
    </source>
</evidence>
<dbReference type="AlphaFoldDB" id="A0A0W1A2R2"/>
<name>A0A0W1A2R2_9GAMM</name>
<comment type="caution">
    <text evidence="1">The sequence shown here is derived from an EMBL/GenBank/DDBJ whole genome shotgun (WGS) entry which is preliminary data.</text>
</comment>